<feature type="domain" description="KaiC" evidence="3">
    <location>
        <begin position="26"/>
        <end position="228"/>
    </location>
</feature>
<dbReference type="InterPro" id="IPR027417">
    <property type="entry name" value="P-loop_NTPase"/>
</dbReference>
<protein>
    <recommendedName>
        <fullName evidence="3">KaiC domain-containing protein</fullName>
    </recommendedName>
</protein>
<evidence type="ECO:0000313" key="6">
    <source>
        <dbReference type="Proteomes" id="UP000564964"/>
    </source>
</evidence>
<evidence type="ECO:0000313" key="4">
    <source>
        <dbReference type="EMBL" id="HIH17072.1"/>
    </source>
</evidence>
<dbReference type="AlphaFoldDB" id="A0A7J4JH53"/>
<dbReference type="Proteomes" id="UP000678237">
    <property type="component" value="Unassembled WGS sequence"/>
</dbReference>
<keyword evidence="1" id="KW-0547">Nucleotide-binding</keyword>
<dbReference type="PANTHER" id="PTHR43637">
    <property type="entry name" value="UPF0273 PROTEIN TM_0370"/>
    <property type="match status" value="1"/>
</dbReference>
<evidence type="ECO:0000313" key="5">
    <source>
        <dbReference type="EMBL" id="MBS3063753.1"/>
    </source>
</evidence>
<dbReference type="Pfam" id="PF06745">
    <property type="entry name" value="ATPase"/>
    <property type="match status" value="1"/>
</dbReference>
<dbReference type="GO" id="GO:0005524">
    <property type="term" value="F:ATP binding"/>
    <property type="evidence" value="ECO:0007669"/>
    <property type="project" value="UniProtKB-KW"/>
</dbReference>
<dbReference type="PROSITE" id="PS51146">
    <property type="entry name" value="KAIC"/>
    <property type="match status" value="1"/>
</dbReference>
<dbReference type="EMBL" id="JAGVWE010000007">
    <property type="protein sequence ID" value="MBS3063753.1"/>
    <property type="molecule type" value="Genomic_DNA"/>
</dbReference>
<evidence type="ECO:0000259" key="3">
    <source>
        <dbReference type="PROSITE" id="PS51146"/>
    </source>
</evidence>
<dbReference type="InterPro" id="IPR010624">
    <property type="entry name" value="KaiC_dom"/>
</dbReference>
<evidence type="ECO:0000256" key="1">
    <source>
        <dbReference type="ARBA" id="ARBA00022741"/>
    </source>
</evidence>
<dbReference type="InterPro" id="IPR014774">
    <property type="entry name" value="KaiC-like_dom"/>
</dbReference>
<reference evidence="5" key="2">
    <citation type="submission" date="2021-03" db="EMBL/GenBank/DDBJ databases">
        <authorList>
            <person name="Jaffe A."/>
        </authorList>
    </citation>
    <scope>NUCLEOTIDE SEQUENCE</scope>
    <source>
        <strain evidence="5">RIFCSPLOWO2_01_FULL_58_19</strain>
    </source>
</reference>
<accession>A0A7J4JH53</accession>
<proteinExistence type="predicted"/>
<name>A0A7J4JH53_9ARCH</name>
<organism evidence="4 6">
    <name type="scientific">Candidatus Iainarchaeum sp</name>
    <dbReference type="NCBI Taxonomy" id="3101447"/>
    <lineage>
        <taxon>Archaea</taxon>
        <taxon>Candidatus Iainarchaeota</taxon>
        <taxon>Candidatus Iainarchaeia</taxon>
        <taxon>Candidatus Iainarchaeales</taxon>
        <taxon>Candidatus Iainarchaeaceae</taxon>
        <taxon>Candidatus Iainarchaeum</taxon>
    </lineage>
</organism>
<sequence length="228" mass="25949">MAELPIFCRSRDLHGETRCIGRRRGRQHFHGHPRIGTFLGGGFPKGAVVLVAGSSGSGKTIFSFNWLFDGARKGENGVYVTFTEPLFKSVKNLEVMDFYDRKLIEDETIKILDIRDLYAEQGFDAQRILDTVERQVKETNAKRLCIDSVTAIAYNLDDKAKTRKFIFVDSLSTMLIYNRPDVFARFIHSVLVKIRLNSISGLLLFIETQADREVRAEIAQLCDKVLRV</sequence>
<dbReference type="EMBL" id="DUGH01000161">
    <property type="protein sequence ID" value="HIH17072.1"/>
    <property type="molecule type" value="Genomic_DNA"/>
</dbReference>
<gene>
    <name evidence="4" type="ORF">HA252_06725</name>
    <name evidence="5" type="ORF">J4203_07880</name>
</gene>
<evidence type="ECO:0000256" key="2">
    <source>
        <dbReference type="ARBA" id="ARBA00022840"/>
    </source>
</evidence>
<comment type="caution">
    <text evidence="4">The sequence shown here is derived from an EMBL/GenBank/DDBJ whole genome shotgun (WGS) entry which is preliminary data.</text>
</comment>
<dbReference type="Proteomes" id="UP000564964">
    <property type="component" value="Unassembled WGS sequence"/>
</dbReference>
<dbReference type="PANTHER" id="PTHR43637:SF1">
    <property type="entry name" value="UPF0273 PROTEIN TM_0370"/>
    <property type="match status" value="1"/>
</dbReference>
<dbReference type="Gene3D" id="3.40.50.300">
    <property type="entry name" value="P-loop containing nucleotide triphosphate hydrolases"/>
    <property type="match status" value="1"/>
</dbReference>
<reference evidence="5" key="3">
    <citation type="submission" date="2021-05" db="EMBL/GenBank/DDBJ databases">
        <title>Protein family content uncovers lineage relationships and bacterial pathway maintenance mechanisms in DPANN archaea.</title>
        <authorList>
            <person name="Castelle C.J."/>
            <person name="Meheust R."/>
            <person name="Jaffe A.L."/>
            <person name="Seitz K."/>
            <person name="Gong X."/>
            <person name="Baker B.J."/>
            <person name="Banfield J.F."/>
        </authorList>
    </citation>
    <scope>NUCLEOTIDE SEQUENCE</scope>
    <source>
        <strain evidence="5">RIFCSPLOWO2_01_FULL_58_19</strain>
    </source>
</reference>
<reference evidence="6" key="1">
    <citation type="journal article" date="2020" name="bioRxiv">
        <title>A rank-normalized archaeal taxonomy based on genome phylogeny resolves widespread incomplete and uneven classifications.</title>
        <authorList>
            <person name="Rinke C."/>
            <person name="Chuvochina M."/>
            <person name="Mussig A.J."/>
            <person name="Chaumeil P.-A."/>
            <person name="Waite D.W."/>
            <person name="Whitman W.B."/>
            <person name="Parks D.H."/>
            <person name="Hugenholtz P."/>
        </authorList>
    </citation>
    <scope>NUCLEOTIDE SEQUENCE [LARGE SCALE GENOMIC DNA]</scope>
</reference>
<keyword evidence="2" id="KW-0067">ATP-binding</keyword>
<dbReference type="SUPFAM" id="SSF52540">
    <property type="entry name" value="P-loop containing nucleoside triphosphate hydrolases"/>
    <property type="match status" value="1"/>
</dbReference>